<evidence type="ECO:0000313" key="2">
    <source>
        <dbReference type="EMBL" id="KAJ9136703.1"/>
    </source>
</evidence>
<comment type="caution">
    <text evidence="2">The sequence shown here is derived from an EMBL/GenBank/DDBJ whole genome shotgun (WGS) entry which is preliminary data.</text>
</comment>
<protein>
    <submittedName>
        <fullName evidence="2">Uncharacterized protein</fullName>
    </submittedName>
</protein>
<organism evidence="2 3">
    <name type="scientific">Pleurostoma richardsiae</name>
    <dbReference type="NCBI Taxonomy" id="41990"/>
    <lineage>
        <taxon>Eukaryota</taxon>
        <taxon>Fungi</taxon>
        <taxon>Dikarya</taxon>
        <taxon>Ascomycota</taxon>
        <taxon>Pezizomycotina</taxon>
        <taxon>Sordariomycetes</taxon>
        <taxon>Sordariomycetidae</taxon>
        <taxon>Calosphaeriales</taxon>
        <taxon>Pleurostomataceae</taxon>
        <taxon>Pleurostoma</taxon>
    </lineage>
</organism>
<proteinExistence type="predicted"/>
<sequence>MARTPSSLVPERGSDAASSATPADNRESHTTSISRLASHNLYPPISWLRESWLETINRYERIATASPRSGIGIVSQELLQSHANLLPTLGGSRDFVPMFNANGTYLGVRPKIATWPLSKQEVLRNRAFAS</sequence>
<gene>
    <name evidence="2" type="ORF">NKR23_g9631</name>
</gene>
<accession>A0AA38R6H4</accession>
<evidence type="ECO:0000256" key="1">
    <source>
        <dbReference type="SAM" id="MobiDB-lite"/>
    </source>
</evidence>
<keyword evidence="3" id="KW-1185">Reference proteome</keyword>
<dbReference type="Proteomes" id="UP001174694">
    <property type="component" value="Unassembled WGS sequence"/>
</dbReference>
<feature type="region of interest" description="Disordered" evidence="1">
    <location>
        <begin position="1"/>
        <end position="34"/>
    </location>
</feature>
<evidence type="ECO:0000313" key="3">
    <source>
        <dbReference type="Proteomes" id="UP001174694"/>
    </source>
</evidence>
<name>A0AA38R6H4_9PEZI</name>
<dbReference type="EMBL" id="JANBVO010000038">
    <property type="protein sequence ID" value="KAJ9136703.1"/>
    <property type="molecule type" value="Genomic_DNA"/>
</dbReference>
<reference evidence="2" key="1">
    <citation type="submission" date="2022-07" db="EMBL/GenBank/DDBJ databases">
        <title>Fungi with potential for degradation of polypropylene.</title>
        <authorList>
            <person name="Gostincar C."/>
        </authorList>
    </citation>
    <scope>NUCLEOTIDE SEQUENCE</scope>
    <source>
        <strain evidence="2">EXF-13308</strain>
    </source>
</reference>
<dbReference type="AlphaFoldDB" id="A0AA38R6H4"/>